<feature type="transmembrane region" description="Helical" evidence="8">
    <location>
        <begin position="359"/>
        <end position="377"/>
    </location>
</feature>
<keyword evidence="11" id="KW-1185">Reference proteome</keyword>
<dbReference type="InterPro" id="IPR004680">
    <property type="entry name" value="Cit_transptr-like_dom"/>
</dbReference>
<evidence type="ECO:0000256" key="2">
    <source>
        <dbReference type="ARBA" id="ARBA00022448"/>
    </source>
</evidence>
<reference evidence="10" key="5">
    <citation type="journal article" date="2021" name="G3 (Bethesda)">
        <title>Aegilops tauschii genome assembly Aet v5.0 features greater sequence contiguity and improved annotation.</title>
        <authorList>
            <person name="Wang L."/>
            <person name="Zhu T."/>
            <person name="Rodriguez J.C."/>
            <person name="Deal K.R."/>
            <person name="Dubcovsky J."/>
            <person name="McGuire P.E."/>
            <person name="Lux T."/>
            <person name="Spannagl M."/>
            <person name="Mayer K.F.X."/>
            <person name="Baldrich P."/>
            <person name="Meyers B.C."/>
            <person name="Huo N."/>
            <person name="Gu Y.Q."/>
            <person name="Zhou H."/>
            <person name="Devos K.M."/>
            <person name="Bennetzen J.L."/>
            <person name="Unver T."/>
            <person name="Budak H."/>
            <person name="Gulick P.J."/>
            <person name="Galiba G."/>
            <person name="Kalapos B."/>
            <person name="Nelson D.R."/>
            <person name="Li P."/>
            <person name="You F.M."/>
            <person name="Luo M.C."/>
            <person name="Dvorak J."/>
        </authorList>
    </citation>
    <scope>NUCLEOTIDE SEQUENCE [LARGE SCALE GENOMIC DNA]</scope>
    <source>
        <strain evidence="10">cv. AL8/78</strain>
    </source>
</reference>
<keyword evidence="3" id="KW-1003">Cell membrane</keyword>
<feature type="domain" description="Citrate transporter-like" evidence="9">
    <location>
        <begin position="291"/>
        <end position="455"/>
    </location>
</feature>
<comment type="subcellular location">
    <subcellularLocation>
        <location evidence="1">Cell membrane</location>
        <topology evidence="1">Multi-pass membrane protein</topology>
    </subcellularLocation>
</comment>
<feature type="transmembrane region" description="Helical" evidence="8">
    <location>
        <begin position="315"/>
        <end position="347"/>
    </location>
</feature>
<feature type="transmembrane region" description="Helical" evidence="8">
    <location>
        <begin position="445"/>
        <end position="469"/>
    </location>
</feature>
<feature type="region of interest" description="Disordered" evidence="7">
    <location>
        <begin position="238"/>
        <end position="274"/>
    </location>
</feature>
<evidence type="ECO:0000256" key="5">
    <source>
        <dbReference type="ARBA" id="ARBA00022989"/>
    </source>
</evidence>
<keyword evidence="4 8" id="KW-0812">Transmembrane</keyword>
<evidence type="ECO:0000256" key="4">
    <source>
        <dbReference type="ARBA" id="ARBA00022692"/>
    </source>
</evidence>
<reference evidence="11" key="2">
    <citation type="journal article" date="2017" name="Nat. Plants">
        <title>The Aegilops tauschii genome reveals multiple impacts of transposons.</title>
        <authorList>
            <person name="Zhao G."/>
            <person name="Zou C."/>
            <person name="Li K."/>
            <person name="Wang K."/>
            <person name="Li T."/>
            <person name="Gao L."/>
            <person name="Zhang X."/>
            <person name="Wang H."/>
            <person name="Yang Z."/>
            <person name="Liu X."/>
            <person name="Jiang W."/>
            <person name="Mao L."/>
            <person name="Kong X."/>
            <person name="Jiao Y."/>
            <person name="Jia J."/>
        </authorList>
    </citation>
    <scope>NUCLEOTIDE SEQUENCE [LARGE SCALE GENOMIC DNA]</scope>
    <source>
        <strain evidence="11">cv. AL8/78</strain>
    </source>
</reference>
<organism evidence="10 11">
    <name type="scientific">Aegilops tauschii subsp. strangulata</name>
    <name type="common">Goatgrass</name>
    <dbReference type="NCBI Taxonomy" id="200361"/>
    <lineage>
        <taxon>Eukaryota</taxon>
        <taxon>Viridiplantae</taxon>
        <taxon>Streptophyta</taxon>
        <taxon>Embryophyta</taxon>
        <taxon>Tracheophyta</taxon>
        <taxon>Spermatophyta</taxon>
        <taxon>Magnoliopsida</taxon>
        <taxon>Liliopsida</taxon>
        <taxon>Poales</taxon>
        <taxon>Poaceae</taxon>
        <taxon>BOP clade</taxon>
        <taxon>Pooideae</taxon>
        <taxon>Triticodae</taxon>
        <taxon>Triticeae</taxon>
        <taxon>Triticinae</taxon>
        <taxon>Aegilops</taxon>
    </lineage>
</organism>
<keyword evidence="5 8" id="KW-1133">Transmembrane helix</keyword>
<feature type="compositionally biased region" description="Low complexity" evidence="7">
    <location>
        <begin position="119"/>
        <end position="129"/>
    </location>
</feature>
<reference evidence="11" key="1">
    <citation type="journal article" date="2014" name="Science">
        <title>Ancient hybridizations among the ancestral genomes of bread wheat.</title>
        <authorList>
            <consortium name="International Wheat Genome Sequencing Consortium,"/>
            <person name="Marcussen T."/>
            <person name="Sandve S.R."/>
            <person name="Heier L."/>
            <person name="Spannagl M."/>
            <person name="Pfeifer M."/>
            <person name="Jakobsen K.S."/>
            <person name="Wulff B.B."/>
            <person name="Steuernagel B."/>
            <person name="Mayer K.F."/>
            <person name="Olsen O.A."/>
        </authorList>
    </citation>
    <scope>NUCLEOTIDE SEQUENCE [LARGE SCALE GENOMIC DNA]</scope>
    <source>
        <strain evidence="11">cv. AL8/78</strain>
    </source>
</reference>
<evidence type="ECO:0000313" key="10">
    <source>
        <dbReference type="EnsemblPlants" id="AET1Gv20366700.7"/>
    </source>
</evidence>
<feature type="region of interest" description="Disordered" evidence="7">
    <location>
        <begin position="112"/>
        <end position="133"/>
    </location>
</feature>
<keyword evidence="2" id="KW-0813">Transport</keyword>
<dbReference type="GO" id="GO:0055085">
    <property type="term" value="P:transmembrane transport"/>
    <property type="evidence" value="ECO:0007669"/>
    <property type="project" value="InterPro"/>
</dbReference>
<evidence type="ECO:0000256" key="8">
    <source>
        <dbReference type="SAM" id="Phobius"/>
    </source>
</evidence>
<evidence type="ECO:0000259" key="9">
    <source>
        <dbReference type="Pfam" id="PF03600"/>
    </source>
</evidence>
<feature type="compositionally biased region" description="Basic and acidic residues" evidence="7">
    <location>
        <begin position="243"/>
        <end position="259"/>
    </location>
</feature>
<dbReference type="Gramene" id="AET1Gv20366700.7">
    <property type="protein sequence ID" value="AET1Gv20366700.7"/>
    <property type="gene ID" value="AET1Gv20366700"/>
</dbReference>
<dbReference type="Proteomes" id="UP000015105">
    <property type="component" value="Chromosome 1D"/>
</dbReference>
<proteinExistence type="predicted"/>
<accession>A0A452YBM0</accession>
<dbReference type="Pfam" id="PF03600">
    <property type="entry name" value="CitMHS"/>
    <property type="match status" value="1"/>
</dbReference>
<keyword evidence="6 8" id="KW-0472">Membrane</keyword>
<evidence type="ECO:0000256" key="7">
    <source>
        <dbReference type="SAM" id="MobiDB-lite"/>
    </source>
</evidence>
<reference evidence="10" key="4">
    <citation type="submission" date="2019-03" db="UniProtKB">
        <authorList>
            <consortium name="EnsemblPlants"/>
        </authorList>
    </citation>
    <scope>IDENTIFICATION</scope>
</reference>
<reference evidence="10" key="3">
    <citation type="journal article" date="2017" name="Nature">
        <title>Genome sequence of the progenitor of the wheat D genome Aegilops tauschii.</title>
        <authorList>
            <person name="Luo M.C."/>
            <person name="Gu Y.Q."/>
            <person name="Puiu D."/>
            <person name="Wang H."/>
            <person name="Twardziok S.O."/>
            <person name="Deal K.R."/>
            <person name="Huo N."/>
            <person name="Zhu T."/>
            <person name="Wang L."/>
            <person name="Wang Y."/>
            <person name="McGuire P.E."/>
            <person name="Liu S."/>
            <person name="Long H."/>
            <person name="Ramasamy R.K."/>
            <person name="Rodriguez J.C."/>
            <person name="Van S.L."/>
            <person name="Yuan L."/>
            <person name="Wang Z."/>
            <person name="Xia Z."/>
            <person name="Xiao L."/>
            <person name="Anderson O.D."/>
            <person name="Ouyang S."/>
            <person name="Liang Y."/>
            <person name="Zimin A.V."/>
            <person name="Pertea G."/>
            <person name="Qi P."/>
            <person name="Bennetzen J.L."/>
            <person name="Dai X."/>
            <person name="Dawson M.W."/>
            <person name="Muller H.G."/>
            <person name="Kugler K."/>
            <person name="Rivarola-Duarte L."/>
            <person name="Spannagl M."/>
            <person name="Mayer K.F.X."/>
            <person name="Lu F.H."/>
            <person name="Bevan M.W."/>
            <person name="Leroy P."/>
            <person name="Li P."/>
            <person name="You F.M."/>
            <person name="Sun Q."/>
            <person name="Liu Z."/>
            <person name="Lyons E."/>
            <person name="Wicker T."/>
            <person name="Salzberg S.L."/>
            <person name="Devos K.M."/>
            <person name="Dvorak J."/>
        </authorList>
    </citation>
    <scope>NUCLEOTIDE SEQUENCE [LARGE SCALE GENOMIC DNA]</scope>
    <source>
        <strain evidence="10">cv. AL8/78</strain>
    </source>
</reference>
<name>A0A452YBM0_AEGTS</name>
<evidence type="ECO:0000256" key="6">
    <source>
        <dbReference type="ARBA" id="ARBA00023136"/>
    </source>
</evidence>
<feature type="region of interest" description="Disordered" evidence="7">
    <location>
        <begin position="24"/>
        <end position="70"/>
    </location>
</feature>
<feature type="transmembrane region" description="Helical" evidence="8">
    <location>
        <begin position="402"/>
        <end position="425"/>
    </location>
</feature>
<dbReference type="AlphaFoldDB" id="A0A452YBM0"/>
<dbReference type="GO" id="GO:0005886">
    <property type="term" value="C:plasma membrane"/>
    <property type="evidence" value="ECO:0007669"/>
    <property type="project" value="UniProtKB-SubCell"/>
</dbReference>
<evidence type="ECO:0000256" key="1">
    <source>
        <dbReference type="ARBA" id="ARBA00004651"/>
    </source>
</evidence>
<protein>
    <recommendedName>
        <fullName evidence="9">Citrate transporter-like domain-containing protein</fullName>
    </recommendedName>
</protein>
<evidence type="ECO:0000313" key="11">
    <source>
        <dbReference type="Proteomes" id="UP000015105"/>
    </source>
</evidence>
<feature type="compositionally biased region" description="Basic residues" evidence="7">
    <location>
        <begin position="45"/>
        <end position="70"/>
    </location>
</feature>
<sequence length="510" mass="57306">MRGLLHLLGAGRLPVRALHAGGPDGGVSAGRHAHGALPRHDARAGLRRHRPPHPRPPLRHHGRQHLPGARRHVPVPRQHALLEEPRQQGPPLPRLPRLRRRQRALHQRHHLRRAHRVHPQGGPAEQPAPAALPPRPRLQLQHRLLRHAHRQPAEPRHRRHQRHLLRLLPLRHLPGHDRRSHNQHLHPPLLLLEAPLRRQGAGPRVGRGAGRRCGRRRGHLAPVHARADVARQLRKRRRRLHERAHPQERQHEQEQELQLRGRPRHPGRHQVGARQRSVIIEDAPEHIFDGDEKEKPLEEEVVKQKKWKVLAWKTAVYLTTLGMLVSLLMGLNMSWTAITAALVLLALDFTDAQACLEKVSYSLLIFFCGMFITVDGFNRTGIPNALWELVEPHARIDSAKGIALLAVVILVLSNVASNVPTVLLLGTRVAASAGAISPASEKKAWLILAWVSTVAGNLTLLGSAANLIVCEQARRAQFHGYNLTFWSHLRFGVPSTIIVTAIGLIIVVSY</sequence>
<dbReference type="PANTHER" id="PTHR43302">
    <property type="entry name" value="TRANSPORTER ARSB-RELATED"/>
    <property type="match status" value="1"/>
</dbReference>
<dbReference type="EnsemblPlants" id="AET1Gv20366700.7">
    <property type="protein sequence ID" value="AET1Gv20366700.7"/>
    <property type="gene ID" value="AET1Gv20366700"/>
</dbReference>
<dbReference type="PANTHER" id="PTHR43302:SF3">
    <property type="entry name" value="OS10G0447900 PROTEIN"/>
    <property type="match status" value="1"/>
</dbReference>
<feature type="transmembrane region" description="Helical" evidence="8">
    <location>
        <begin position="489"/>
        <end position="508"/>
    </location>
</feature>
<evidence type="ECO:0000256" key="3">
    <source>
        <dbReference type="ARBA" id="ARBA00022475"/>
    </source>
</evidence>